<reference evidence="1" key="1">
    <citation type="submission" date="2019-03" db="EMBL/GenBank/DDBJ databases">
        <title>Largest Complete Mitochondrial Genome of a Gymnosperm, Sitka Spruce (Picea sitchensis), Indicates Complex Physical Structure.</title>
        <authorList>
            <person name="Jackman S.D."/>
            <person name="Coombe L."/>
            <person name="Warren R."/>
            <person name="Kirk H."/>
            <person name="Trinh E."/>
            <person name="McLeod T."/>
            <person name="Pleasance S."/>
            <person name="Pandoh P."/>
            <person name="Zhao Y."/>
            <person name="Coope R."/>
            <person name="Bousquet J."/>
            <person name="Bohlmann J.C."/>
            <person name="Jones S.J.M."/>
            <person name="Birol I."/>
        </authorList>
    </citation>
    <scope>NUCLEOTIDE SEQUENCE</scope>
    <source>
        <strain evidence="1">Q903</strain>
    </source>
</reference>
<proteinExistence type="predicted"/>
<organism evidence="1">
    <name type="scientific">Picea sitchensis</name>
    <name type="common">Sitka spruce</name>
    <name type="synonym">Pinus sitchensis</name>
    <dbReference type="NCBI Taxonomy" id="3332"/>
    <lineage>
        <taxon>Eukaryota</taxon>
        <taxon>Viridiplantae</taxon>
        <taxon>Streptophyta</taxon>
        <taxon>Embryophyta</taxon>
        <taxon>Tracheophyta</taxon>
        <taxon>Spermatophyta</taxon>
        <taxon>Pinopsida</taxon>
        <taxon>Pinidae</taxon>
        <taxon>Conifers I</taxon>
        <taxon>Pinales</taxon>
        <taxon>Pinaceae</taxon>
        <taxon>Picea</taxon>
    </lineage>
</organism>
<sequence>MVDQIFISPSGERNQPRDGWILGLAHESTIKYMGVGYPTLVMDGRTDEWEIVRL</sequence>
<keyword evidence="1" id="KW-0496">Mitochondrion</keyword>
<dbReference type="AlphaFoldDB" id="A0A6B9XWM0"/>
<accession>A0A6B9XWM0</accession>
<protein>
    <submittedName>
        <fullName evidence="1">Uncharacterized protein</fullName>
    </submittedName>
</protein>
<gene>
    <name evidence="1" type="primary">orf04053</name>
    <name evidence="1" type="ORF">Q903MT_gene4030</name>
</gene>
<name>A0A6B9XWM0_PICSI</name>
<dbReference type="EMBL" id="MK697699">
    <property type="protein sequence ID" value="QHR90007.1"/>
    <property type="molecule type" value="Genomic_DNA"/>
</dbReference>
<evidence type="ECO:0000313" key="1">
    <source>
        <dbReference type="EMBL" id="QHR90007.1"/>
    </source>
</evidence>
<geneLocation type="mitochondrion" evidence="1"/>